<comment type="caution">
    <text evidence="2">The sequence shown here is derived from an EMBL/GenBank/DDBJ whole genome shotgun (WGS) entry which is preliminary data.</text>
</comment>
<feature type="transmembrane region" description="Helical" evidence="1">
    <location>
        <begin position="15"/>
        <end position="35"/>
    </location>
</feature>
<name>A0ABT1Q468_9ACTN</name>
<organism evidence="2 3">
    <name type="scientific">Streptomyces humicola</name>
    <dbReference type="NCBI Taxonomy" id="2953240"/>
    <lineage>
        <taxon>Bacteria</taxon>
        <taxon>Bacillati</taxon>
        <taxon>Actinomycetota</taxon>
        <taxon>Actinomycetes</taxon>
        <taxon>Kitasatosporales</taxon>
        <taxon>Streptomycetaceae</taxon>
        <taxon>Streptomyces</taxon>
    </lineage>
</organism>
<protein>
    <submittedName>
        <fullName evidence="2">Uncharacterized protein</fullName>
    </submittedName>
</protein>
<evidence type="ECO:0000256" key="1">
    <source>
        <dbReference type="SAM" id="Phobius"/>
    </source>
</evidence>
<proteinExistence type="predicted"/>
<keyword evidence="3" id="KW-1185">Reference proteome</keyword>
<dbReference type="RefSeq" id="WP_255923737.1">
    <property type="nucleotide sequence ID" value="NZ_JANFNG010000039.1"/>
</dbReference>
<evidence type="ECO:0000313" key="2">
    <source>
        <dbReference type="EMBL" id="MCQ4084669.1"/>
    </source>
</evidence>
<dbReference type="Gene3D" id="1.20.1250.20">
    <property type="entry name" value="MFS general substrate transporter like domains"/>
    <property type="match status" value="1"/>
</dbReference>
<reference evidence="2" key="1">
    <citation type="submission" date="2022-06" db="EMBL/GenBank/DDBJ databases">
        <title>Draft genome sequence of Streptomyces sp. RB6PN25 isolated from peat swamp forest in Thailand.</title>
        <authorList>
            <person name="Duangmal K."/>
            <person name="Klaysubun C."/>
        </authorList>
    </citation>
    <scope>NUCLEOTIDE SEQUENCE</scope>
    <source>
        <strain evidence="2">RB6PN25</strain>
    </source>
</reference>
<keyword evidence="1" id="KW-0472">Membrane</keyword>
<sequence>MSGFPILNSAAGPTWTFLGFVVSGVAAITSTWQALPETRGRTLGALENDFRERYA</sequence>
<evidence type="ECO:0000313" key="3">
    <source>
        <dbReference type="Proteomes" id="UP001057702"/>
    </source>
</evidence>
<gene>
    <name evidence="2" type="ORF">NGB36_29860</name>
</gene>
<dbReference type="Proteomes" id="UP001057702">
    <property type="component" value="Unassembled WGS sequence"/>
</dbReference>
<dbReference type="InterPro" id="IPR036259">
    <property type="entry name" value="MFS_trans_sf"/>
</dbReference>
<dbReference type="EMBL" id="JANFNG010000039">
    <property type="protein sequence ID" value="MCQ4084669.1"/>
    <property type="molecule type" value="Genomic_DNA"/>
</dbReference>
<keyword evidence="1" id="KW-1133">Transmembrane helix</keyword>
<keyword evidence="1" id="KW-0812">Transmembrane</keyword>
<accession>A0ABT1Q468</accession>